<dbReference type="KEGG" id="sind:105162958"/>
<dbReference type="InParanoid" id="A0A6I9TAQ2"/>
<evidence type="ECO:0000313" key="2">
    <source>
        <dbReference type="Proteomes" id="UP000504604"/>
    </source>
</evidence>
<dbReference type="RefSeq" id="XP_011079440.1">
    <property type="nucleotide sequence ID" value="XM_011081138.2"/>
</dbReference>
<feature type="transmembrane region" description="Helical" evidence="1">
    <location>
        <begin position="26"/>
        <end position="47"/>
    </location>
</feature>
<protein>
    <submittedName>
        <fullName evidence="3">Uncharacterized protein LOC105162958</fullName>
    </submittedName>
</protein>
<keyword evidence="1" id="KW-1133">Transmembrane helix</keyword>
<dbReference type="PANTHER" id="PTHR33133">
    <property type="entry name" value="OS08G0107100 PROTEIN-RELATED"/>
    <property type="match status" value="1"/>
</dbReference>
<dbReference type="OrthoDB" id="908843at2759"/>
<feature type="transmembrane region" description="Helical" evidence="1">
    <location>
        <begin position="108"/>
        <end position="134"/>
    </location>
</feature>
<dbReference type="GeneID" id="105162958"/>
<organism evidence="2 3">
    <name type="scientific">Sesamum indicum</name>
    <name type="common">Oriental sesame</name>
    <name type="synonym">Sesamum orientale</name>
    <dbReference type="NCBI Taxonomy" id="4182"/>
    <lineage>
        <taxon>Eukaryota</taxon>
        <taxon>Viridiplantae</taxon>
        <taxon>Streptophyta</taxon>
        <taxon>Embryophyta</taxon>
        <taxon>Tracheophyta</taxon>
        <taxon>Spermatophyta</taxon>
        <taxon>Magnoliopsida</taxon>
        <taxon>eudicotyledons</taxon>
        <taxon>Gunneridae</taxon>
        <taxon>Pentapetalae</taxon>
        <taxon>asterids</taxon>
        <taxon>lamiids</taxon>
        <taxon>Lamiales</taxon>
        <taxon>Pedaliaceae</taxon>
        <taxon>Sesamum</taxon>
    </lineage>
</organism>
<dbReference type="Proteomes" id="UP000504604">
    <property type="component" value="Linkage group LG5"/>
</dbReference>
<name>A0A6I9TAQ2_SESIN</name>
<dbReference type="FunCoup" id="A0A6I9TAQ2">
    <property type="interactions" value="38"/>
</dbReference>
<dbReference type="AlphaFoldDB" id="A0A6I9TAQ2"/>
<keyword evidence="1" id="KW-0472">Membrane</keyword>
<evidence type="ECO:0000256" key="1">
    <source>
        <dbReference type="SAM" id="Phobius"/>
    </source>
</evidence>
<dbReference type="Gramene" id="SIN_1011806.t">
    <property type="protein sequence ID" value="SIN_1011806.t.cds1"/>
    <property type="gene ID" value="SIN_1011806"/>
</dbReference>
<proteinExistence type="predicted"/>
<feature type="transmembrane region" description="Helical" evidence="1">
    <location>
        <begin position="270"/>
        <end position="297"/>
    </location>
</feature>
<gene>
    <name evidence="3" type="primary">LOC105162958</name>
</gene>
<dbReference type="PANTHER" id="PTHR33133:SF1">
    <property type="entry name" value="EXPRESSED PROTEIN-RELATED"/>
    <property type="match status" value="1"/>
</dbReference>
<evidence type="ECO:0000313" key="3">
    <source>
        <dbReference type="RefSeq" id="XP_011079440.1"/>
    </source>
</evidence>
<keyword evidence="1" id="KW-0812">Transmembrane</keyword>
<reference evidence="3" key="1">
    <citation type="submission" date="2025-08" db="UniProtKB">
        <authorList>
            <consortium name="RefSeq"/>
        </authorList>
    </citation>
    <scope>IDENTIFICATION</scope>
</reference>
<feature type="transmembrane region" description="Helical" evidence="1">
    <location>
        <begin position="154"/>
        <end position="178"/>
    </location>
</feature>
<sequence length="324" mass="35772">MELFRSYSFFTILSESIKLLPKNGKLMALIAIFSAVLSSCFVLLLNYSLQSLVTDMMVTAQQSFMPDPSSFDIPADPNSFPPSDPSSFMPKTSLITNLFARLLALQTAFVLAVSIISFFSSVSTILVSAVSYSSKTLSLKDLFSGIWTTWTRPLITSLYVSGLAIGYFVVVAMLAAPLLMYSSRVTFCVAVLLGITASILYLYLFVPWALAVVVSVVEGCYGMKALAKSAALVKGKRVQGFLLNVSLNVMILIIFEVYRVTLGHKGLMNATMYVLFLVSVASFAKIFIVAAYTVLYFHCKKHHGEEIELHERSFYQYAKLPTTQ</sequence>
<feature type="transmembrane region" description="Helical" evidence="1">
    <location>
        <begin position="238"/>
        <end position="258"/>
    </location>
</feature>
<accession>A0A6I9TAQ2</accession>
<keyword evidence="2" id="KW-1185">Reference proteome</keyword>